<evidence type="ECO:0000256" key="4">
    <source>
        <dbReference type="ARBA" id="ARBA00023239"/>
    </source>
</evidence>
<dbReference type="GO" id="GO:0046872">
    <property type="term" value="F:metal ion binding"/>
    <property type="evidence" value="ECO:0007669"/>
    <property type="project" value="UniProtKB-KW"/>
</dbReference>
<dbReference type="HAMAP" id="MF_00323">
    <property type="entry name" value="Ferrochelatase"/>
    <property type="match status" value="1"/>
</dbReference>
<evidence type="ECO:0000256" key="3">
    <source>
        <dbReference type="ARBA" id="ARBA00023133"/>
    </source>
</evidence>
<keyword evidence="4 7" id="KW-0456">Lyase</keyword>
<organism evidence="9 10">
    <name type="scientific">Candidatus Deianiraea vastatrix</name>
    <dbReference type="NCBI Taxonomy" id="2163644"/>
    <lineage>
        <taxon>Bacteria</taxon>
        <taxon>Pseudomonadati</taxon>
        <taxon>Pseudomonadota</taxon>
        <taxon>Alphaproteobacteria</taxon>
        <taxon>Rickettsiales</taxon>
        <taxon>Candidatus Deianiraeaceae</taxon>
        <taxon>Candidatus Deianiraea</taxon>
    </lineage>
</organism>
<dbReference type="InterPro" id="IPR033659">
    <property type="entry name" value="Ferrochelatase_N"/>
</dbReference>
<comment type="pathway">
    <text evidence="7 8">Porphyrin-containing compound metabolism; protoheme biosynthesis; protoheme from protoporphyrin-IX: step 1/1.</text>
</comment>
<evidence type="ECO:0000313" key="10">
    <source>
        <dbReference type="Proteomes" id="UP000321934"/>
    </source>
</evidence>
<dbReference type="NCBIfam" id="TIGR00109">
    <property type="entry name" value="hemH"/>
    <property type="match status" value="1"/>
</dbReference>
<proteinExistence type="inferred from homology"/>
<keyword evidence="7 8" id="KW-0963">Cytoplasm</keyword>
<dbReference type="CDD" id="cd00419">
    <property type="entry name" value="Ferrochelatase_C"/>
    <property type="match status" value="1"/>
</dbReference>
<evidence type="ECO:0000256" key="7">
    <source>
        <dbReference type="HAMAP-Rule" id="MF_00323"/>
    </source>
</evidence>
<gene>
    <name evidence="7" type="primary">hemH</name>
    <name evidence="9" type="ORF">Deia_00709</name>
</gene>
<evidence type="ECO:0000256" key="1">
    <source>
        <dbReference type="ARBA" id="ARBA00007718"/>
    </source>
</evidence>
<dbReference type="InterPro" id="IPR033644">
    <property type="entry name" value="Ferrochelatase_C"/>
</dbReference>
<feature type="binding site" evidence="7">
    <location>
        <position position="296"/>
    </location>
    <ligand>
        <name>Fe(2+)</name>
        <dbReference type="ChEBI" id="CHEBI:29033"/>
    </ligand>
</feature>
<dbReference type="Gene3D" id="3.40.50.1400">
    <property type="match status" value="2"/>
</dbReference>
<dbReference type="CDD" id="cd03411">
    <property type="entry name" value="Ferrochelatase_N"/>
    <property type="match status" value="1"/>
</dbReference>
<name>A0A5B8XE40_9RICK</name>
<evidence type="ECO:0000256" key="2">
    <source>
        <dbReference type="ARBA" id="ARBA00023004"/>
    </source>
</evidence>
<sequence length="346" mass="39608">MIEDPLDTNIKACCIVFNLGGPNNLDEVEPFLMSLFFDKRIIPLHPIPRFVIAKLISKLRKNKAKNIYKLLGGKSPIGENTLNQAIALQNKLIKDYSYSGDKSINWRVFYAMRHATPSLAEVLAQVAEFDPQHIVLMPLYPQYSTTTTESFFDIWHESINGLKSPYKGRAKVHKIIDYHDNFDFISSCSNLIFDYIQNNIKNLEKTRFLFSAHGLPQSIVDSGDPYQKQVEKSYELIVQSLEEMLKMRLDTRLCYQSKVGPKKWLTPSLETEIRACKTDDMDVCIFPIAFVSEHSETLVELDMEYLELAREIGIKNYFRIPTLAVAPSFISCLGKLVYNSVARDAD</sequence>
<comment type="function">
    <text evidence="7 8">Catalyzes the ferrous insertion into protoporphyrin IX.</text>
</comment>
<dbReference type="Pfam" id="PF00762">
    <property type="entry name" value="Ferrochelatase"/>
    <property type="match status" value="1"/>
</dbReference>
<dbReference type="PROSITE" id="PS00534">
    <property type="entry name" value="FERROCHELATASE"/>
    <property type="match status" value="1"/>
</dbReference>
<dbReference type="EMBL" id="CP029077">
    <property type="protein sequence ID" value="QED23500.1"/>
    <property type="molecule type" value="Genomic_DNA"/>
</dbReference>
<dbReference type="InterPro" id="IPR001015">
    <property type="entry name" value="Ferrochelatase"/>
</dbReference>
<accession>A0A5B8XE40</accession>
<keyword evidence="3 7" id="KW-0350">Heme biosynthesis</keyword>
<reference evidence="9 10" key="1">
    <citation type="journal article" date="2019" name="ISME J.">
        <title>Deianiraea, an extracellular bacterium associated with the ciliate Paramecium, suggests an alternative scenario for the evolution of Rickettsiales.</title>
        <authorList>
            <person name="Castelli M."/>
            <person name="Sabaneyeva E."/>
            <person name="Lanzoni O."/>
            <person name="Lebedeva N."/>
            <person name="Floriano A.M."/>
            <person name="Gaiarsa S."/>
            <person name="Benken K."/>
            <person name="Modeo L."/>
            <person name="Bandi C."/>
            <person name="Potekhin A."/>
            <person name="Sassera D."/>
            <person name="Petroni G."/>
        </authorList>
    </citation>
    <scope>NUCLEOTIDE SEQUENCE [LARGE SCALE GENOMIC DNA]</scope>
    <source>
        <strain evidence="9">CyL4-1</strain>
    </source>
</reference>
<keyword evidence="2 7" id="KW-0408">Iron</keyword>
<dbReference type="EC" id="4.98.1.1" evidence="7 8"/>
<dbReference type="GO" id="GO:0005737">
    <property type="term" value="C:cytoplasm"/>
    <property type="evidence" value="ECO:0007669"/>
    <property type="project" value="UniProtKB-SubCell"/>
</dbReference>
<evidence type="ECO:0000256" key="6">
    <source>
        <dbReference type="ARBA" id="ARBA00024536"/>
    </source>
</evidence>
<protein>
    <recommendedName>
        <fullName evidence="7 8">Ferrochelatase</fullName>
        <ecNumber evidence="7 8">4.98.1.1</ecNumber>
    </recommendedName>
    <alternativeName>
        <fullName evidence="7">Heme synthase</fullName>
    </alternativeName>
    <alternativeName>
        <fullName evidence="7">Protoheme ferro-lyase</fullName>
    </alternativeName>
</protein>
<keyword evidence="7" id="KW-0479">Metal-binding</keyword>
<dbReference type="PANTHER" id="PTHR11108">
    <property type="entry name" value="FERROCHELATASE"/>
    <property type="match status" value="1"/>
</dbReference>
<comment type="catalytic activity">
    <reaction evidence="7 8">
        <text>heme b + 2 H(+) = protoporphyrin IX + Fe(2+)</text>
        <dbReference type="Rhea" id="RHEA:22584"/>
        <dbReference type="ChEBI" id="CHEBI:15378"/>
        <dbReference type="ChEBI" id="CHEBI:29033"/>
        <dbReference type="ChEBI" id="CHEBI:57306"/>
        <dbReference type="ChEBI" id="CHEBI:60344"/>
        <dbReference type="EC" id="4.98.1.1"/>
    </reaction>
</comment>
<evidence type="ECO:0000313" key="9">
    <source>
        <dbReference type="EMBL" id="QED23500.1"/>
    </source>
</evidence>
<evidence type="ECO:0000256" key="8">
    <source>
        <dbReference type="RuleBase" id="RU000607"/>
    </source>
</evidence>
<dbReference type="SUPFAM" id="SSF53800">
    <property type="entry name" value="Chelatase"/>
    <property type="match status" value="1"/>
</dbReference>
<dbReference type="InterPro" id="IPR019772">
    <property type="entry name" value="Ferrochelatase_AS"/>
</dbReference>
<keyword evidence="10" id="KW-1185">Reference proteome</keyword>
<dbReference type="RefSeq" id="WP_246117019.1">
    <property type="nucleotide sequence ID" value="NZ_CP029077.1"/>
</dbReference>
<dbReference type="AlphaFoldDB" id="A0A5B8XE40"/>
<feature type="binding site" evidence="7">
    <location>
        <position position="213"/>
    </location>
    <ligand>
        <name>Fe(2+)</name>
        <dbReference type="ChEBI" id="CHEBI:29033"/>
    </ligand>
</feature>
<comment type="subcellular location">
    <subcellularLocation>
        <location evidence="7 8">Cytoplasm</location>
    </subcellularLocation>
</comment>
<keyword evidence="5 7" id="KW-0627">Porphyrin biosynthesis</keyword>
<dbReference type="GO" id="GO:0006783">
    <property type="term" value="P:heme biosynthetic process"/>
    <property type="evidence" value="ECO:0007669"/>
    <property type="project" value="UniProtKB-UniRule"/>
</dbReference>
<comment type="similarity">
    <text evidence="1 7 8">Belongs to the ferrochelatase family.</text>
</comment>
<evidence type="ECO:0000256" key="5">
    <source>
        <dbReference type="ARBA" id="ARBA00023244"/>
    </source>
</evidence>
<comment type="catalytic activity">
    <reaction evidence="6">
        <text>Fe-coproporphyrin III + 2 H(+) = coproporphyrin III + Fe(2+)</text>
        <dbReference type="Rhea" id="RHEA:49572"/>
        <dbReference type="ChEBI" id="CHEBI:15378"/>
        <dbReference type="ChEBI" id="CHEBI:29033"/>
        <dbReference type="ChEBI" id="CHEBI:68438"/>
        <dbReference type="ChEBI" id="CHEBI:131725"/>
        <dbReference type="EC" id="4.99.1.9"/>
    </reaction>
    <physiologicalReaction direction="right-to-left" evidence="6">
        <dbReference type="Rhea" id="RHEA:49574"/>
    </physiologicalReaction>
</comment>
<dbReference type="GO" id="GO:0004325">
    <property type="term" value="F:ferrochelatase activity"/>
    <property type="evidence" value="ECO:0007669"/>
    <property type="project" value="UniProtKB-UniRule"/>
</dbReference>
<dbReference type="UniPathway" id="UPA00252">
    <property type="reaction ID" value="UER00325"/>
</dbReference>
<dbReference type="Proteomes" id="UP000321934">
    <property type="component" value="Chromosome"/>
</dbReference>
<dbReference type="PANTHER" id="PTHR11108:SF1">
    <property type="entry name" value="FERROCHELATASE, MITOCHONDRIAL"/>
    <property type="match status" value="1"/>
</dbReference>